<feature type="region of interest" description="Disordered" evidence="1">
    <location>
        <begin position="308"/>
        <end position="335"/>
    </location>
</feature>
<organism evidence="3 4">
    <name type="scientific">Trichostrongylus colubriformis</name>
    <name type="common">Black scour worm</name>
    <dbReference type="NCBI Taxonomy" id="6319"/>
    <lineage>
        <taxon>Eukaryota</taxon>
        <taxon>Metazoa</taxon>
        <taxon>Ecdysozoa</taxon>
        <taxon>Nematoda</taxon>
        <taxon>Chromadorea</taxon>
        <taxon>Rhabditida</taxon>
        <taxon>Rhabditina</taxon>
        <taxon>Rhabditomorpha</taxon>
        <taxon>Strongyloidea</taxon>
        <taxon>Trichostrongylidae</taxon>
        <taxon>Trichostrongylus</taxon>
    </lineage>
</organism>
<sequence>EFFTAITQFFCISAFNALAGCIDENNARVNQDCDQQCHPNSLATGIVVKNTVMNQLEHPLVSKNVNMRRIIEPHMSRFFFSQGCKIAQCLMTCTRTKYNMLCEGTAGSLLLEMLTLPLSTRDSASFPSSIHLTSFLGGLLPYQCSFLTAPEGERGSFRIDPELDKEIKRMIAQCLMTCTRTKYNMLCEGTAGSLLLEMLTLPLSTRDSASFPSSIHLTSFLGGLLPYQCSFLTAPEGERGSFRIDPELDKEIKRMYSNKNVARTSSRALPSSLSQPVEVENPFLKIPNVFHQESPFDNPEVNEKLLRSVPLPPDANDVEESSGNADISLSQNVNG</sequence>
<feature type="signal peptide" evidence="2">
    <location>
        <begin position="1"/>
        <end position="21"/>
    </location>
</feature>
<evidence type="ECO:0000256" key="1">
    <source>
        <dbReference type="SAM" id="MobiDB-lite"/>
    </source>
</evidence>
<evidence type="ECO:0000313" key="3">
    <source>
        <dbReference type="EMBL" id="KAK5966611.1"/>
    </source>
</evidence>
<dbReference type="Proteomes" id="UP001331761">
    <property type="component" value="Unassembled WGS sequence"/>
</dbReference>
<feature type="chain" id="PRO_5042921228" evidence="2">
    <location>
        <begin position="22"/>
        <end position="335"/>
    </location>
</feature>
<name>A0AAN8ERX9_TRICO</name>
<gene>
    <name evidence="3" type="ORF">GCK32_011353</name>
</gene>
<dbReference type="EMBL" id="WIXE01023323">
    <property type="protein sequence ID" value="KAK5966611.1"/>
    <property type="molecule type" value="Genomic_DNA"/>
</dbReference>
<feature type="compositionally biased region" description="Polar residues" evidence="1">
    <location>
        <begin position="321"/>
        <end position="335"/>
    </location>
</feature>
<protein>
    <submittedName>
        <fullName evidence="3">Uncharacterized protein</fullName>
    </submittedName>
</protein>
<reference evidence="3 4" key="1">
    <citation type="submission" date="2019-10" db="EMBL/GenBank/DDBJ databases">
        <title>Assembly and Annotation for the nematode Trichostrongylus colubriformis.</title>
        <authorList>
            <person name="Martin J."/>
        </authorList>
    </citation>
    <scope>NUCLEOTIDE SEQUENCE [LARGE SCALE GENOMIC DNA]</scope>
    <source>
        <strain evidence="3">G859</strain>
        <tissue evidence="3">Whole worm</tissue>
    </source>
</reference>
<dbReference type="AlphaFoldDB" id="A0AAN8ERX9"/>
<proteinExistence type="predicted"/>
<dbReference type="PANTHER" id="PTHR37442">
    <property type="entry name" value="F18A1.7 PROTEIN-RELATED"/>
    <property type="match status" value="1"/>
</dbReference>
<evidence type="ECO:0000313" key="4">
    <source>
        <dbReference type="Proteomes" id="UP001331761"/>
    </source>
</evidence>
<keyword evidence="4" id="KW-1185">Reference proteome</keyword>
<feature type="non-terminal residue" evidence="3">
    <location>
        <position position="335"/>
    </location>
</feature>
<evidence type="ECO:0000256" key="2">
    <source>
        <dbReference type="SAM" id="SignalP"/>
    </source>
</evidence>
<comment type="caution">
    <text evidence="3">The sequence shown here is derived from an EMBL/GenBank/DDBJ whole genome shotgun (WGS) entry which is preliminary data.</text>
</comment>
<accession>A0AAN8ERX9</accession>
<dbReference type="InterPro" id="IPR053123">
    <property type="entry name" value="CPG4-like"/>
</dbReference>
<keyword evidence="2" id="KW-0732">Signal</keyword>
<feature type="non-terminal residue" evidence="3">
    <location>
        <position position="1"/>
    </location>
</feature>
<dbReference type="PANTHER" id="PTHR37442:SF2">
    <property type="entry name" value="CHONDROITIN PROTEOGLYCAN 4"/>
    <property type="match status" value="1"/>
</dbReference>